<evidence type="ECO:0000313" key="1">
    <source>
        <dbReference type="EMBL" id="GAH27301.1"/>
    </source>
</evidence>
<comment type="caution">
    <text evidence="1">The sequence shown here is derived from an EMBL/GenBank/DDBJ whole genome shotgun (WGS) entry which is preliminary data.</text>
</comment>
<reference evidence="1" key="1">
    <citation type="journal article" date="2014" name="Front. Microbiol.">
        <title>High frequency of phylogenetically diverse reductive dehalogenase-homologous genes in deep subseafloor sedimentary metagenomes.</title>
        <authorList>
            <person name="Kawai M."/>
            <person name="Futagami T."/>
            <person name="Toyoda A."/>
            <person name="Takaki Y."/>
            <person name="Nishi S."/>
            <person name="Hori S."/>
            <person name="Arai W."/>
            <person name="Tsubouchi T."/>
            <person name="Morono Y."/>
            <person name="Uchiyama I."/>
            <person name="Ito T."/>
            <person name="Fujiyama A."/>
            <person name="Inagaki F."/>
            <person name="Takami H."/>
        </authorList>
    </citation>
    <scope>NUCLEOTIDE SEQUENCE</scope>
    <source>
        <strain evidence="1">Expedition CK06-06</strain>
    </source>
</reference>
<protein>
    <submittedName>
        <fullName evidence="1">Uncharacterized protein</fullName>
    </submittedName>
</protein>
<proteinExistence type="predicted"/>
<accession>X1E1Z5</accession>
<gene>
    <name evidence="1" type="ORF">S03H2_02768</name>
</gene>
<organism evidence="1">
    <name type="scientific">marine sediment metagenome</name>
    <dbReference type="NCBI Taxonomy" id="412755"/>
    <lineage>
        <taxon>unclassified sequences</taxon>
        <taxon>metagenomes</taxon>
        <taxon>ecological metagenomes</taxon>
    </lineage>
</organism>
<dbReference type="AlphaFoldDB" id="X1E1Z5"/>
<dbReference type="EMBL" id="BARU01000965">
    <property type="protein sequence ID" value="GAH27301.1"/>
    <property type="molecule type" value="Genomic_DNA"/>
</dbReference>
<feature type="non-terminal residue" evidence="1">
    <location>
        <position position="215"/>
    </location>
</feature>
<sequence>MKGKIKTTLLIAVLLLSTITIAIPLVSADTVEVTLLGDDGWIIGDTREDGIVDFVFGPEGALGEGSLRLATGDSSGGKATLEKLKLDGFGSLSGISASYEWYRLPGAGTGTPALKLGIDTTDPNPDTPTAIERGENNFDKILVYEPWYNEPGPDETWNLQTIDQDTGEWWLVDLTDATATEQYVTLSEWFVDCPILVDAQTKVVSIQFGVGSGNP</sequence>
<name>X1E1Z5_9ZZZZ</name>